<keyword evidence="2" id="KW-1185">Reference proteome</keyword>
<accession>A0A9P8UMJ8</accession>
<sequence length="262" mass="29707">MYRGTRSHQGYGHPTTANRHQAGWGLTCGLIDDLDGRQVARRSRRHGHGRSRVCAARRHDLFIDLDAKRSLNLYSTTKPDKADKAAHKGFYDAPAAFEAALTPEPTQVSLPSPRRLSRLGYTNQRRKTSVGMSPVNSHVLSREFAKIDNHHSRFGIIVGAYPCTLWRMRWRAGGWRDEERGERKRKDPADLEVMPLCHAIGQSSSVSDGYYQVHKVPSRQRVFSKPRNKAVGSNVPKFWQITFNEMHGTPAVPGCRHNWQAM</sequence>
<name>A0A9P8UMJ8_9PEZI</name>
<dbReference type="EMBL" id="JAGPXC010000003">
    <property type="protein sequence ID" value="KAH6655021.1"/>
    <property type="molecule type" value="Genomic_DNA"/>
</dbReference>
<proteinExistence type="predicted"/>
<gene>
    <name evidence="1" type="ORF">BKA67DRAFT_533968</name>
</gene>
<evidence type="ECO:0000313" key="2">
    <source>
        <dbReference type="Proteomes" id="UP000758603"/>
    </source>
</evidence>
<dbReference type="GeneID" id="70128676"/>
<organism evidence="1 2">
    <name type="scientific">Truncatella angustata</name>
    <dbReference type="NCBI Taxonomy" id="152316"/>
    <lineage>
        <taxon>Eukaryota</taxon>
        <taxon>Fungi</taxon>
        <taxon>Dikarya</taxon>
        <taxon>Ascomycota</taxon>
        <taxon>Pezizomycotina</taxon>
        <taxon>Sordariomycetes</taxon>
        <taxon>Xylariomycetidae</taxon>
        <taxon>Amphisphaeriales</taxon>
        <taxon>Sporocadaceae</taxon>
        <taxon>Truncatella</taxon>
    </lineage>
</organism>
<dbReference type="RefSeq" id="XP_045959286.1">
    <property type="nucleotide sequence ID" value="XM_046099784.1"/>
</dbReference>
<reference evidence="1" key="1">
    <citation type="journal article" date="2021" name="Nat. Commun.">
        <title>Genetic determinants of endophytism in the Arabidopsis root mycobiome.</title>
        <authorList>
            <person name="Mesny F."/>
            <person name="Miyauchi S."/>
            <person name="Thiergart T."/>
            <person name="Pickel B."/>
            <person name="Atanasova L."/>
            <person name="Karlsson M."/>
            <person name="Huettel B."/>
            <person name="Barry K.W."/>
            <person name="Haridas S."/>
            <person name="Chen C."/>
            <person name="Bauer D."/>
            <person name="Andreopoulos W."/>
            <person name="Pangilinan J."/>
            <person name="LaButti K."/>
            <person name="Riley R."/>
            <person name="Lipzen A."/>
            <person name="Clum A."/>
            <person name="Drula E."/>
            <person name="Henrissat B."/>
            <person name="Kohler A."/>
            <person name="Grigoriev I.V."/>
            <person name="Martin F.M."/>
            <person name="Hacquard S."/>
        </authorList>
    </citation>
    <scope>NUCLEOTIDE SEQUENCE</scope>
    <source>
        <strain evidence="1">MPI-SDFR-AT-0073</strain>
    </source>
</reference>
<evidence type="ECO:0000313" key="1">
    <source>
        <dbReference type="EMBL" id="KAH6655021.1"/>
    </source>
</evidence>
<comment type="caution">
    <text evidence="1">The sequence shown here is derived from an EMBL/GenBank/DDBJ whole genome shotgun (WGS) entry which is preliminary data.</text>
</comment>
<dbReference type="AlphaFoldDB" id="A0A9P8UMJ8"/>
<dbReference type="Proteomes" id="UP000758603">
    <property type="component" value="Unassembled WGS sequence"/>
</dbReference>
<protein>
    <submittedName>
        <fullName evidence="1">Uncharacterized protein</fullName>
    </submittedName>
</protein>